<dbReference type="PROSITE" id="PS51846">
    <property type="entry name" value="CNNM"/>
    <property type="match status" value="1"/>
</dbReference>
<keyword evidence="3 9" id="KW-0812">Transmembrane</keyword>
<dbReference type="InterPro" id="IPR044751">
    <property type="entry name" value="Ion_transp-like_CBS"/>
</dbReference>
<dbReference type="SUPFAM" id="SSF54631">
    <property type="entry name" value="CBS-domain pair"/>
    <property type="match status" value="1"/>
</dbReference>
<keyword evidence="5 9" id="KW-1133">Transmembrane helix</keyword>
<dbReference type="PROSITE" id="PS51371">
    <property type="entry name" value="CBS"/>
    <property type="match status" value="2"/>
</dbReference>
<accession>A0A2T4YV01</accession>
<dbReference type="Gene3D" id="3.10.580.10">
    <property type="entry name" value="CBS-domain"/>
    <property type="match status" value="1"/>
</dbReference>
<evidence type="ECO:0000256" key="10">
    <source>
        <dbReference type="SAM" id="Phobius"/>
    </source>
</evidence>
<dbReference type="AlphaFoldDB" id="A0A2T4YV01"/>
<evidence type="ECO:0000256" key="9">
    <source>
        <dbReference type="PROSITE-ProRule" id="PRU01193"/>
    </source>
</evidence>
<protein>
    <submittedName>
        <fullName evidence="13">Putative hemolysin</fullName>
    </submittedName>
</protein>
<dbReference type="InterPro" id="IPR046342">
    <property type="entry name" value="CBS_dom_sf"/>
</dbReference>
<reference evidence="13 14" key="1">
    <citation type="submission" date="2018-04" db="EMBL/GenBank/DDBJ databases">
        <title>Genomic Encyclopedia of Type Strains, Phase III (KMG-III): the genomes of soil and plant-associated and newly described type strains.</title>
        <authorList>
            <person name="Whitman W."/>
        </authorList>
    </citation>
    <scope>NUCLEOTIDE SEQUENCE [LARGE SCALE GENOMIC DNA]</scope>
    <source>
        <strain evidence="13 14">NW12</strain>
    </source>
</reference>
<dbReference type="PANTHER" id="PTHR22777:SF17">
    <property type="entry name" value="UPF0053 PROTEIN SLL0260"/>
    <property type="match status" value="1"/>
</dbReference>
<evidence type="ECO:0000256" key="3">
    <source>
        <dbReference type="ARBA" id="ARBA00022692"/>
    </source>
</evidence>
<dbReference type="SMART" id="SM01091">
    <property type="entry name" value="CorC_HlyC"/>
    <property type="match status" value="1"/>
</dbReference>
<feature type="domain" description="CBS" evidence="11">
    <location>
        <begin position="301"/>
        <end position="357"/>
    </location>
</feature>
<feature type="transmembrane region" description="Helical" evidence="10">
    <location>
        <begin position="121"/>
        <end position="142"/>
    </location>
</feature>
<evidence type="ECO:0000259" key="12">
    <source>
        <dbReference type="PROSITE" id="PS51846"/>
    </source>
</evidence>
<dbReference type="Gene3D" id="3.30.465.10">
    <property type="match status" value="1"/>
</dbReference>
<evidence type="ECO:0000256" key="8">
    <source>
        <dbReference type="PROSITE-ProRule" id="PRU00703"/>
    </source>
</evidence>
<evidence type="ECO:0000256" key="7">
    <source>
        <dbReference type="ARBA" id="ARBA00023136"/>
    </source>
</evidence>
<evidence type="ECO:0000256" key="4">
    <source>
        <dbReference type="ARBA" id="ARBA00022737"/>
    </source>
</evidence>
<dbReference type="CDD" id="cd04590">
    <property type="entry name" value="CBS_pair_CorC_HlyC_assoc"/>
    <property type="match status" value="1"/>
</dbReference>
<comment type="similarity">
    <text evidence="2">Belongs to the UPF0053 family. Hemolysin C subfamily.</text>
</comment>
<dbReference type="PANTHER" id="PTHR22777">
    <property type="entry name" value="HEMOLYSIN-RELATED"/>
    <property type="match status" value="1"/>
</dbReference>
<dbReference type="Proteomes" id="UP000240996">
    <property type="component" value="Unassembled WGS sequence"/>
</dbReference>
<comment type="caution">
    <text evidence="13">The sequence shown here is derived from an EMBL/GenBank/DDBJ whole genome shotgun (WGS) entry which is preliminary data.</text>
</comment>
<feature type="domain" description="CNNM transmembrane" evidence="12">
    <location>
        <begin position="17"/>
        <end position="218"/>
    </location>
</feature>
<organism evidence="13 14">
    <name type="scientific">Sphingomonas aerolata</name>
    <dbReference type="NCBI Taxonomy" id="185951"/>
    <lineage>
        <taxon>Bacteria</taxon>
        <taxon>Pseudomonadati</taxon>
        <taxon>Pseudomonadota</taxon>
        <taxon>Alphaproteobacteria</taxon>
        <taxon>Sphingomonadales</taxon>
        <taxon>Sphingomonadaceae</taxon>
        <taxon>Sphingomonas</taxon>
    </lineage>
</organism>
<gene>
    <name evidence="13" type="ORF">C8J24_0980</name>
</gene>
<dbReference type="InterPro" id="IPR016169">
    <property type="entry name" value="FAD-bd_PCMH_sub2"/>
</dbReference>
<feature type="domain" description="CBS" evidence="11">
    <location>
        <begin position="237"/>
        <end position="298"/>
    </location>
</feature>
<evidence type="ECO:0000313" key="14">
    <source>
        <dbReference type="Proteomes" id="UP000240996"/>
    </source>
</evidence>
<keyword evidence="4" id="KW-0677">Repeat</keyword>
<dbReference type="GO" id="GO:0005886">
    <property type="term" value="C:plasma membrane"/>
    <property type="evidence" value="ECO:0007669"/>
    <property type="project" value="TreeGrafter"/>
</dbReference>
<feature type="transmembrane region" description="Helical" evidence="10">
    <location>
        <begin position="163"/>
        <end position="183"/>
    </location>
</feature>
<keyword evidence="14" id="KW-1185">Reference proteome</keyword>
<dbReference type="EMBL" id="PZZN01000001">
    <property type="protein sequence ID" value="PTM47581.1"/>
    <property type="molecule type" value="Genomic_DNA"/>
</dbReference>
<dbReference type="GO" id="GO:0050660">
    <property type="term" value="F:flavin adenine dinucleotide binding"/>
    <property type="evidence" value="ECO:0007669"/>
    <property type="project" value="InterPro"/>
</dbReference>
<dbReference type="Pfam" id="PF03471">
    <property type="entry name" value="CorC_HlyC"/>
    <property type="match status" value="1"/>
</dbReference>
<keyword evidence="6 8" id="KW-0129">CBS domain</keyword>
<evidence type="ECO:0000256" key="2">
    <source>
        <dbReference type="ARBA" id="ARBA00006446"/>
    </source>
</evidence>
<feature type="transmembrane region" description="Helical" evidence="10">
    <location>
        <begin position="77"/>
        <end position="101"/>
    </location>
</feature>
<dbReference type="InterPro" id="IPR005170">
    <property type="entry name" value="Transptr-assoc_dom"/>
</dbReference>
<evidence type="ECO:0000259" key="11">
    <source>
        <dbReference type="PROSITE" id="PS51371"/>
    </source>
</evidence>
<keyword evidence="7 9" id="KW-0472">Membrane</keyword>
<proteinExistence type="inferred from homology"/>
<evidence type="ECO:0000256" key="5">
    <source>
        <dbReference type="ARBA" id="ARBA00022989"/>
    </source>
</evidence>
<dbReference type="Pfam" id="PF01595">
    <property type="entry name" value="CNNM"/>
    <property type="match status" value="1"/>
</dbReference>
<feature type="transmembrane region" description="Helical" evidence="10">
    <location>
        <begin position="20"/>
        <end position="40"/>
    </location>
</feature>
<evidence type="ECO:0000256" key="1">
    <source>
        <dbReference type="ARBA" id="ARBA00004141"/>
    </source>
</evidence>
<dbReference type="InterPro" id="IPR002550">
    <property type="entry name" value="CNNM"/>
</dbReference>
<evidence type="ECO:0000256" key="6">
    <source>
        <dbReference type="ARBA" id="ARBA00023122"/>
    </source>
</evidence>
<name>A0A2T4YV01_9SPHN</name>
<dbReference type="InterPro" id="IPR000644">
    <property type="entry name" value="CBS_dom"/>
</dbReference>
<dbReference type="InterPro" id="IPR036318">
    <property type="entry name" value="FAD-bd_PCMH-like_sf"/>
</dbReference>
<evidence type="ECO:0000313" key="13">
    <source>
        <dbReference type="EMBL" id="PTM47581.1"/>
    </source>
</evidence>
<sequence>MKRANVRQETIEPMAPLPPFPWIDVAIILALVALNGVFAMSELAIVSSRRARLDALARTGRKGASAALLLAADPGKFLSTVQIGITLIGILAGAYSGASLGTPTAARLQALGLSASTAETAGFAIVIGLTTYASLIIGELVPKQFALRSPETIAAFMARPMRWLAIITAPIVWVLDSTSALIFKALRLNRESEEHVTAEELHLIVAEASKSGVIEEHERSIISGVVRLADRPVREVMTPRTDIDWLDCNWDADEIRDTLLASQHTRLPVGDGSIDRVRGVVQARDIAAALFRGEPLDLNVLMRKAPVVIDQIDAMDALIALRQAEVPMALIHDEYGHFEGIVTPADLLAAIAGEFKSDADPDDSPSVVVRDDGSLLVAGTMAADALADRLGIDLPEDRDYATVAGLALAVFRHLPGEGESFVEQGWKFEIVDLDGRRIDKLLVSEV</sequence>
<comment type="subcellular location">
    <subcellularLocation>
        <location evidence="1">Membrane</location>
        <topology evidence="1">Multi-pass membrane protein</topology>
    </subcellularLocation>
</comment>
<dbReference type="SUPFAM" id="SSF56176">
    <property type="entry name" value="FAD-binding/transporter-associated domain-like"/>
    <property type="match status" value="1"/>
</dbReference>
<dbReference type="Pfam" id="PF00571">
    <property type="entry name" value="CBS"/>
    <property type="match status" value="1"/>
</dbReference>